<comment type="caution">
    <text evidence="11">Lacks conserved residue(s) required for the propagation of feature annotation.</text>
</comment>
<keyword evidence="4" id="KW-0677">Repeat</keyword>
<feature type="domain" description="SRCR" evidence="13">
    <location>
        <begin position="449"/>
        <end position="550"/>
    </location>
</feature>
<dbReference type="AlphaFoldDB" id="A0A669CUZ5"/>
<feature type="disulfide bond" evidence="11">
    <location>
        <begin position="412"/>
        <end position="422"/>
    </location>
</feature>
<evidence type="ECO:0000313" key="14">
    <source>
        <dbReference type="Ensembl" id="ENSONIP00000051227.1"/>
    </source>
</evidence>
<feature type="disulfide bond" evidence="11">
    <location>
        <begin position="488"/>
        <end position="549"/>
    </location>
</feature>
<dbReference type="Gene3D" id="3.10.250.10">
    <property type="entry name" value="SRCR-like domain"/>
    <property type="match status" value="9"/>
</dbReference>
<evidence type="ECO:0000256" key="10">
    <source>
        <dbReference type="ARBA" id="ARBA00069168"/>
    </source>
</evidence>
<dbReference type="OMA" id="VNSDDRC"/>
<dbReference type="GeneTree" id="ENSGT00950000183145"/>
<keyword evidence="7" id="KW-0325">Glycoprotein</keyword>
<feature type="disulfide bond" evidence="11">
    <location>
        <begin position="962"/>
        <end position="1023"/>
    </location>
</feature>
<feature type="disulfide bond" evidence="11">
    <location>
        <begin position="368"/>
        <end position="432"/>
    </location>
</feature>
<dbReference type="SMART" id="SM00202">
    <property type="entry name" value="SR"/>
    <property type="match status" value="9"/>
</dbReference>
<evidence type="ECO:0000259" key="13">
    <source>
        <dbReference type="PROSITE" id="PS50287"/>
    </source>
</evidence>
<feature type="disulfide bond" evidence="11">
    <location>
        <begin position="300"/>
        <end position="310"/>
    </location>
</feature>
<reference evidence="14" key="3">
    <citation type="submission" date="2025-09" db="UniProtKB">
        <authorList>
            <consortium name="Ensembl"/>
        </authorList>
    </citation>
    <scope>IDENTIFICATION</scope>
</reference>
<dbReference type="FunFam" id="3.10.250.10:FF:000006">
    <property type="entry name" value="neurotrypsin isoform X2"/>
    <property type="match status" value="3"/>
</dbReference>
<evidence type="ECO:0000256" key="6">
    <source>
        <dbReference type="ARBA" id="ARBA00023170"/>
    </source>
</evidence>
<evidence type="ECO:0000256" key="1">
    <source>
        <dbReference type="ARBA" id="ARBA00004613"/>
    </source>
</evidence>
<feature type="disulfide bond" evidence="11">
    <location>
        <begin position="893"/>
        <end position="903"/>
    </location>
</feature>
<feature type="disulfide bond" evidence="11">
    <location>
        <begin position="756"/>
        <end position="817"/>
    </location>
</feature>
<feature type="domain" description="SRCR" evidence="13">
    <location>
        <begin position="230"/>
        <end position="331"/>
    </location>
</feature>
<feature type="disulfide bond" evidence="11">
    <location>
        <begin position="45"/>
        <end position="109"/>
    </location>
</feature>
<evidence type="ECO:0000256" key="8">
    <source>
        <dbReference type="ARBA" id="ARBA00058074"/>
    </source>
</evidence>
<comment type="function">
    <text evidence="8">Binds to extracellular matrix proteins. Binds to pathogen-associated molecular patterns (PAMPs) present on the cell walls of Gram-positive and Gram-negative bacteria and fungi, behaving as a pattern recognition receptor (PRR). Induces bacterial and fungal aggregation and subsequent inhibition of PAMP-induced cytokine release. Does not possess intrinsic bactericidal activity. May play a role in the innate defense and homeostasis of certain epithelial surfaces.</text>
</comment>
<dbReference type="GO" id="GO:0016020">
    <property type="term" value="C:membrane"/>
    <property type="evidence" value="ECO:0007669"/>
    <property type="project" value="InterPro"/>
</dbReference>
<evidence type="ECO:0000256" key="11">
    <source>
        <dbReference type="PROSITE-ProRule" id="PRU00196"/>
    </source>
</evidence>
<name>A0A669CUZ5_ORENI</name>
<dbReference type="PROSITE" id="PS00420">
    <property type="entry name" value="SRCR_1"/>
    <property type="match status" value="4"/>
</dbReference>
<feature type="domain" description="SRCR" evidence="13">
    <location>
        <begin position="123"/>
        <end position="224"/>
    </location>
</feature>
<feature type="disulfide bond" evidence="11">
    <location>
        <begin position="193"/>
        <end position="203"/>
    </location>
</feature>
<dbReference type="SUPFAM" id="SSF56487">
    <property type="entry name" value="SRCR-like"/>
    <property type="match status" value="9"/>
</dbReference>
<keyword evidence="12" id="KW-0812">Transmembrane</keyword>
<dbReference type="PANTHER" id="PTHR19331">
    <property type="entry name" value="SCAVENGER RECEPTOR DOMAIN-CONTAINING"/>
    <property type="match status" value="1"/>
</dbReference>
<feature type="disulfide bond" evidence="11">
    <location>
        <begin position="743"/>
        <end position="807"/>
    </location>
</feature>
<feature type="disulfide bond" evidence="11">
    <location>
        <begin position="149"/>
        <end position="213"/>
    </location>
</feature>
<evidence type="ECO:0000256" key="12">
    <source>
        <dbReference type="SAM" id="Phobius"/>
    </source>
</evidence>
<evidence type="ECO:0000256" key="2">
    <source>
        <dbReference type="ARBA" id="ARBA00022525"/>
    </source>
</evidence>
<feature type="disulfide bond" evidence="11">
    <location>
        <begin position="993"/>
        <end position="1003"/>
    </location>
</feature>
<feature type="disulfide bond" evidence="11">
    <location>
        <begin position="256"/>
        <end position="320"/>
    </location>
</feature>
<feature type="domain" description="SRCR" evidence="13">
    <location>
        <begin position="717"/>
        <end position="818"/>
    </location>
</feature>
<feature type="domain" description="SRCR" evidence="13">
    <location>
        <begin position="19"/>
        <end position="120"/>
    </location>
</feature>
<feature type="disulfide bond" evidence="11">
    <location>
        <begin position="650"/>
        <end position="660"/>
    </location>
</feature>
<feature type="disulfide bond" evidence="11">
    <location>
        <begin position="269"/>
        <end position="330"/>
    </location>
</feature>
<evidence type="ECO:0000256" key="3">
    <source>
        <dbReference type="ARBA" id="ARBA00022729"/>
    </source>
</evidence>
<feature type="transmembrane region" description="Helical" evidence="12">
    <location>
        <begin position="1037"/>
        <end position="1058"/>
    </location>
</feature>
<keyword evidence="5 11" id="KW-1015">Disulfide bond</keyword>
<keyword evidence="12" id="KW-1133">Transmembrane helix</keyword>
<keyword evidence="3" id="KW-0732">Signal</keyword>
<feature type="domain" description="SRCR" evidence="13">
    <location>
        <begin position="923"/>
        <end position="1024"/>
    </location>
</feature>
<dbReference type="PRINTS" id="PR00258">
    <property type="entry name" value="SPERACTRCPTR"/>
</dbReference>
<keyword evidence="12" id="KW-0472">Membrane</keyword>
<dbReference type="InterPro" id="IPR001190">
    <property type="entry name" value="SRCR"/>
</dbReference>
<dbReference type="Ensembl" id="ENSONIT00000047182.1">
    <property type="protein sequence ID" value="ENSONIP00000051227.1"/>
    <property type="gene ID" value="ENSONIG00000027297.1"/>
</dbReference>
<reference evidence="14" key="2">
    <citation type="submission" date="2025-08" db="UniProtKB">
        <authorList>
            <consortium name="Ensembl"/>
        </authorList>
    </citation>
    <scope>IDENTIFICATION</scope>
</reference>
<comment type="subcellular location">
    <subcellularLocation>
        <location evidence="1">Secreted</location>
    </subcellularLocation>
</comment>
<evidence type="ECO:0000256" key="9">
    <source>
        <dbReference type="ARBA" id="ARBA00064153"/>
    </source>
</evidence>
<keyword evidence="15" id="KW-1185">Reference proteome</keyword>
<feature type="domain" description="SRCR" evidence="13">
    <location>
        <begin position="823"/>
        <end position="928"/>
    </location>
</feature>
<proteinExistence type="predicted"/>
<sequence>SLFHTCFNTTDLSTVEWAVRLVNRAYGSCSGRVEIFHRGQWGTVCDDSWGLEDAQVVCRQLGCGGVLSASTNARFGQGRGPIWMDDVSCTGRESNLFECRHSGFGSHNCGHSEDAGVICEGNVRLVNGGHGSCSGRVEIFHRGQWGTVCDDSWGLEDAQVVCRQLGCGRVLSAPTNAKFGAGRGPIWMDDVRCTGRESNLFECRHSGFGSHDCGHSEDAGVICEGVEGEVRLVNNSYGSCSGRVEIFHRGQWGTVCDDSWGLEDAQVVCRQLGCGRVLSIPTNTQFGQGTGPIWMDDVTCTGWESNLFECRHSGFGSHNCGHNEDAGVICEVDNSTAVEWAVRLVNRAYGSCSGRVEIFHRGQWGTVCDDSWGLEDAQVVCRQLGCGGVLSASTNARFGQGRGPIWMDDVSCTGRESNLFECRHSGFGSHNCGHSEDAGVICEESQGNVRLVNGGHGSCSGRVEIFHSGQWGTVCDDSWGLEDAQVVCRQLGCGRVLSAPTNAKFGAGRGSIWMDDVRCTGWESNLFECRHSGFGSHDCSHSEDAGVICEGKFEKVETLRSHFFTLCLCLDNSTGVEGAVRLVNNSYGSCSGRVEIFHRGQWGTVCDDSWGLEDAQVVCRQLGCGRVLSIPTNTQFGAGRGPIWMDDVTCTGWESNLFECRHSGFGYHNCGHNEDAGVICEGKFQKVDTLRSHCFPLCPYVTGSTAVDNNTGVEGAVRLVNRGYGFCSGRVEIFHRGQWGTVCDDSWGLEDAQVVCRQLGCGRVLSASTNARFGAGRGPIWMDDVSCTGRESNLFECRHSGFGSHNCGHNEDAGVVCEVKGVVRLVNRAYGSCSGRVEIFHRGQWGTVCDDSWGLEDAQVVCRQLGCGGVLSASTNARFGQGRGPIWMDDVSCTGRESNLFECRHSGFGYHNLDNSTGVEGEVRLVNRGYGSCSGRVEIFHRGQWGTVCDDSWGLEDAQVVCRQLGCGRVLSIPTNTLIGQGTGPIWMDDVSCTGRESKLSECRHSGFGSHNCGHNEDAGVICQGKFQKVETLRSHFFTLCLCCQVYYTIIEILYVLFTLKPWISLFHTCFNTTDLSSFSS</sequence>
<evidence type="ECO:0000256" key="5">
    <source>
        <dbReference type="ARBA" id="ARBA00023157"/>
    </source>
</evidence>
<feature type="disulfide bond" evidence="11">
    <location>
        <begin position="949"/>
        <end position="1013"/>
    </location>
</feature>
<feature type="disulfide bond" evidence="11">
    <location>
        <begin position="475"/>
        <end position="539"/>
    </location>
</feature>
<feature type="disulfide bond" evidence="11">
    <location>
        <begin position="162"/>
        <end position="223"/>
    </location>
</feature>
<feature type="disulfide bond" evidence="11">
    <location>
        <begin position="89"/>
        <end position="99"/>
    </location>
</feature>
<dbReference type="InterPro" id="IPR036772">
    <property type="entry name" value="SRCR-like_dom_sf"/>
</dbReference>
<organism evidence="14 15">
    <name type="scientific">Oreochromis niloticus</name>
    <name type="common">Nile tilapia</name>
    <name type="synonym">Tilapia nilotica</name>
    <dbReference type="NCBI Taxonomy" id="8128"/>
    <lineage>
        <taxon>Eukaryota</taxon>
        <taxon>Metazoa</taxon>
        <taxon>Chordata</taxon>
        <taxon>Craniata</taxon>
        <taxon>Vertebrata</taxon>
        <taxon>Euteleostomi</taxon>
        <taxon>Actinopterygii</taxon>
        <taxon>Neopterygii</taxon>
        <taxon>Teleostei</taxon>
        <taxon>Neoteleostei</taxon>
        <taxon>Acanthomorphata</taxon>
        <taxon>Ovalentaria</taxon>
        <taxon>Cichlomorphae</taxon>
        <taxon>Cichliformes</taxon>
        <taxon>Cichlidae</taxon>
        <taxon>African cichlids</taxon>
        <taxon>Pseudocrenilabrinae</taxon>
        <taxon>Oreochromini</taxon>
        <taxon>Oreochromis</taxon>
    </lineage>
</organism>
<keyword evidence="2" id="KW-0964">Secreted</keyword>
<feature type="disulfide bond" evidence="11">
    <location>
        <begin position="606"/>
        <end position="670"/>
    </location>
</feature>
<evidence type="ECO:0000313" key="15">
    <source>
        <dbReference type="Proteomes" id="UP000005207"/>
    </source>
</evidence>
<dbReference type="PROSITE" id="PS50287">
    <property type="entry name" value="SRCR_2"/>
    <property type="match status" value="9"/>
</dbReference>
<feature type="domain" description="SRCR" evidence="13">
    <location>
        <begin position="580"/>
        <end position="681"/>
    </location>
</feature>
<reference evidence="15" key="1">
    <citation type="submission" date="2012-01" db="EMBL/GenBank/DDBJ databases">
        <title>The Genome Sequence of Oreochromis niloticus (Nile Tilapia).</title>
        <authorList>
            <consortium name="Broad Institute Genome Assembly Team"/>
            <consortium name="Broad Institute Sequencing Platform"/>
            <person name="Di Palma F."/>
            <person name="Johnson J."/>
            <person name="Lander E.S."/>
            <person name="Lindblad-Toh K."/>
        </authorList>
    </citation>
    <scope>NUCLEOTIDE SEQUENCE [LARGE SCALE GENOMIC DNA]</scope>
</reference>
<dbReference type="PANTHER" id="PTHR19331:SF22">
    <property type="entry name" value="DELETED IN MALIGNANT BRAIN TUMORS 1 PROTEIN"/>
    <property type="match status" value="1"/>
</dbReference>
<dbReference type="Proteomes" id="UP000005207">
    <property type="component" value="Linkage group LG20"/>
</dbReference>
<comment type="subunit">
    <text evidence="9">Interacts with LGALS1 and laminin.</text>
</comment>
<feature type="disulfide bond" evidence="11">
    <location>
        <begin position="58"/>
        <end position="119"/>
    </location>
</feature>
<accession>A0A669CUZ5</accession>
<feature type="domain" description="SRCR" evidence="13">
    <location>
        <begin position="342"/>
        <end position="443"/>
    </location>
</feature>
<protein>
    <recommendedName>
        <fullName evidence="10">Soluble scavenger receptor cysteine-rich domain-containing protein SSC5D</fullName>
    </recommendedName>
</protein>
<feature type="disulfide bond" evidence="11">
    <location>
        <begin position="381"/>
        <end position="442"/>
    </location>
</feature>
<feature type="disulfide bond" evidence="11">
    <location>
        <begin position="519"/>
        <end position="529"/>
    </location>
</feature>
<feature type="disulfide bond" evidence="11">
    <location>
        <begin position="619"/>
        <end position="680"/>
    </location>
</feature>
<evidence type="ECO:0000256" key="7">
    <source>
        <dbReference type="ARBA" id="ARBA00023180"/>
    </source>
</evidence>
<dbReference type="Pfam" id="PF00530">
    <property type="entry name" value="SRCR"/>
    <property type="match status" value="9"/>
</dbReference>
<evidence type="ECO:0000256" key="4">
    <source>
        <dbReference type="ARBA" id="ARBA00022737"/>
    </source>
</evidence>
<keyword evidence="6" id="KW-0675">Receptor</keyword>
<dbReference type="FunFam" id="3.10.250.10:FF:000003">
    <property type="entry name" value="Deleted in malignant brain tumors 1"/>
    <property type="match status" value="1"/>
</dbReference>
<feature type="disulfide bond" evidence="11">
    <location>
        <begin position="787"/>
        <end position="797"/>
    </location>
</feature>
<dbReference type="FunFam" id="3.10.250.10:FF:000007">
    <property type="entry name" value="Soluble scavenger receptor cysteine-rich domain-containing protein SSC5D"/>
    <property type="match status" value="5"/>
</dbReference>